<keyword evidence="7" id="KW-0472">Membrane</keyword>
<evidence type="ECO:0008006" key="9">
    <source>
        <dbReference type="Google" id="ProtNLM"/>
    </source>
</evidence>
<comment type="subcellular location">
    <subcellularLocation>
        <location evidence="1">Membrane</location>
        <topology evidence="1">Multi-pass membrane protein</topology>
    </subcellularLocation>
</comment>
<dbReference type="Pfam" id="PF00153">
    <property type="entry name" value="Mito_carr"/>
    <property type="match status" value="1"/>
</dbReference>
<dbReference type="InterPro" id="IPR023395">
    <property type="entry name" value="MCP_dom_sf"/>
</dbReference>
<keyword evidence="5" id="KW-0677">Repeat</keyword>
<dbReference type="GO" id="GO:0016020">
    <property type="term" value="C:membrane"/>
    <property type="evidence" value="ECO:0007669"/>
    <property type="project" value="UniProtKB-SubCell"/>
</dbReference>
<evidence type="ECO:0000256" key="2">
    <source>
        <dbReference type="ARBA" id="ARBA00006375"/>
    </source>
</evidence>
<evidence type="ECO:0000313" key="8">
    <source>
        <dbReference type="EMBL" id="QHS89794.1"/>
    </source>
</evidence>
<proteinExistence type="inferred from homology"/>
<organism evidence="8">
    <name type="scientific">viral metagenome</name>
    <dbReference type="NCBI Taxonomy" id="1070528"/>
    <lineage>
        <taxon>unclassified sequences</taxon>
        <taxon>metagenomes</taxon>
        <taxon>organismal metagenomes</taxon>
    </lineage>
</organism>
<dbReference type="AlphaFoldDB" id="A0A6C0BDB6"/>
<evidence type="ECO:0000256" key="1">
    <source>
        <dbReference type="ARBA" id="ARBA00004141"/>
    </source>
</evidence>
<dbReference type="InterPro" id="IPR018108">
    <property type="entry name" value="MCP_transmembrane"/>
</dbReference>
<evidence type="ECO:0000256" key="6">
    <source>
        <dbReference type="ARBA" id="ARBA00022989"/>
    </source>
</evidence>
<dbReference type="PROSITE" id="PS50920">
    <property type="entry name" value="SOLCAR"/>
    <property type="match status" value="2"/>
</dbReference>
<keyword evidence="4" id="KW-0812">Transmembrane</keyword>
<sequence length="230" mass="25895">MEFKNFINSAIATGVAELIMSPVCLVKTNFQNGKVSISQTIKQIYQKYGIGGFYTAGPIAISTQIFSTSSKFFMYKLICDNVGGNNYINNTFGCLCVSILTHPLDWIKVNQQMHVSKILFTILENPTTLYRGYSKTFCKTLISAPLFFPLQEELKERTGSGVLGSILSSTIATIAMQPLDYLKNRQMYGNDLYGTPGFKIYFRGFTLNLFRVVPHFVMVMSITEFLNKKL</sequence>
<keyword evidence="6" id="KW-1133">Transmembrane helix</keyword>
<dbReference type="EMBL" id="MN739120">
    <property type="protein sequence ID" value="QHS89794.1"/>
    <property type="molecule type" value="Genomic_DNA"/>
</dbReference>
<evidence type="ECO:0000256" key="7">
    <source>
        <dbReference type="ARBA" id="ARBA00023136"/>
    </source>
</evidence>
<evidence type="ECO:0000256" key="4">
    <source>
        <dbReference type="ARBA" id="ARBA00022692"/>
    </source>
</evidence>
<keyword evidence="3" id="KW-0813">Transport</keyword>
<dbReference type="PANTHER" id="PTHR45667">
    <property type="entry name" value="S-ADENOSYLMETHIONINE MITOCHONDRIAL CARRIER PROTEIN"/>
    <property type="match status" value="1"/>
</dbReference>
<reference evidence="8" key="1">
    <citation type="journal article" date="2020" name="Nature">
        <title>Giant virus diversity and host interactions through global metagenomics.</title>
        <authorList>
            <person name="Schulz F."/>
            <person name="Roux S."/>
            <person name="Paez-Espino D."/>
            <person name="Jungbluth S."/>
            <person name="Walsh D.A."/>
            <person name="Denef V.J."/>
            <person name="McMahon K.D."/>
            <person name="Konstantinidis K.T."/>
            <person name="Eloe-Fadrosh E.A."/>
            <person name="Kyrpides N.C."/>
            <person name="Woyke T."/>
        </authorList>
    </citation>
    <scope>NUCLEOTIDE SEQUENCE</scope>
    <source>
        <strain evidence="8">GVMAG-M-3300010160-4</strain>
    </source>
</reference>
<evidence type="ECO:0000256" key="3">
    <source>
        <dbReference type="ARBA" id="ARBA00022448"/>
    </source>
</evidence>
<protein>
    <recommendedName>
        <fullName evidence="9">Mitochondrial carrier protein</fullName>
    </recommendedName>
</protein>
<name>A0A6C0BDB6_9ZZZZ</name>
<evidence type="ECO:0000256" key="5">
    <source>
        <dbReference type="ARBA" id="ARBA00022737"/>
    </source>
</evidence>
<accession>A0A6C0BDB6</accession>
<comment type="similarity">
    <text evidence="2">Belongs to the mitochondrial carrier (TC 2.A.29) family.</text>
</comment>
<dbReference type="Gene3D" id="1.50.40.10">
    <property type="entry name" value="Mitochondrial carrier domain"/>
    <property type="match status" value="1"/>
</dbReference>
<dbReference type="SUPFAM" id="SSF103506">
    <property type="entry name" value="Mitochondrial carrier"/>
    <property type="match status" value="1"/>
</dbReference>